<name>A0A845US36_9GAMM</name>
<dbReference type="SUPFAM" id="SSF53448">
    <property type="entry name" value="Nucleotide-diphospho-sugar transferases"/>
    <property type="match status" value="1"/>
</dbReference>
<keyword evidence="5" id="KW-0963">Cytoplasm</keyword>
<proteinExistence type="inferred from homology"/>
<dbReference type="InterPro" id="IPR004528">
    <property type="entry name" value="KdsB"/>
</dbReference>
<comment type="similarity">
    <text evidence="5">Belongs to the KdsB family.</text>
</comment>
<dbReference type="FunFam" id="3.90.550.10:FF:000011">
    <property type="entry name" value="3-deoxy-manno-octulosonate cytidylyltransferase"/>
    <property type="match status" value="1"/>
</dbReference>
<dbReference type="InterPro" id="IPR029044">
    <property type="entry name" value="Nucleotide-diphossugar_trans"/>
</dbReference>
<dbReference type="RefSeq" id="WP_164210048.1">
    <property type="nucleotide sequence ID" value="NZ_JAAGSC010000031.1"/>
</dbReference>
<dbReference type="AlphaFoldDB" id="A0A845US36"/>
<keyword evidence="3 5" id="KW-0548">Nucleotidyltransferase</keyword>
<evidence type="ECO:0000313" key="6">
    <source>
        <dbReference type="EMBL" id="NDY94653.1"/>
    </source>
</evidence>
<reference evidence="6 7" key="1">
    <citation type="submission" date="2020-02" db="EMBL/GenBank/DDBJ databases">
        <authorList>
            <person name="Zhang X.-Y."/>
        </authorList>
    </citation>
    <scope>NUCLEOTIDE SEQUENCE [LARGE SCALE GENOMIC DNA]</scope>
    <source>
        <strain evidence="6 7">C33</strain>
    </source>
</reference>
<dbReference type="GO" id="GO:0005829">
    <property type="term" value="C:cytosol"/>
    <property type="evidence" value="ECO:0007669"/>
    <property type="project" value="TreeGrafter"/>
</dbReference>
<evidence type="ECO:0000256" key="3">
    <source>
        <dbReference type="ARBA" id="ARBA00022695"/>
    </source>
</evidence>
<dbReference type="HAMAP" id="MF_00057">
    <property type="entry name" value="KdsB"/>
    <property type="match status" value="1"/>
</dbReference>
<dbReference type="PANTHER" id="PTHR42866">
    <property type="entry name" value="3-DEOXY-MANNO-OCTULOSONATE CYTIDYLYLTRANSFERASE"/>
    <property type="match status" value="1"/>
</dbReference>
<evidence type="ECO:0000256" key="5">
    <source>
        <dbReference type="HAMAP-Rule" id="MF_00057"/>
    </source>
</evidence>
<dbReference type="UniPathway" id="UPA00358">
    <property type="reaction ID" value="UER00476"/>
</dbReference>
<organism evidence="6 7">
    <name type="scientific">Wenzhouxiangella limi</name>
    <dbReference type="NCBI Taxonomy" id="2707351"/>
    <lineage>
        <taxon>Bacteria</taxon>
        <taxon>Pseudomonadati</taxon>
        <taxon>Pseudomonadota</taxon>
        <taxon>Gammaproteobacteria</taxon>
        <taxon>Chromatiales</taxon>
        <taxon>Wenzhouxiangellaceae</taxon>
        <taxon>Wenzhouxiangella</taxon>
    </lineage>
</organism>
<comment type="function">
    <text evidence="5">Activates KDO (a required 8-carbon sugar) for incorporation into bacterial lipopolysaccharide in Gram-negative bacteria.</text>
</comment>
<evidence type="ECO:0000256" key="4">
    <source>
        <dbReference type="ARBA" id="ARBA00022985"/>
    </source>
</evidence>
<dbReference type="NCBIfam" id="NF003952">
    <property type="entry name" value="PRK05450.1-5"/>
    <property type="match status" value="1"/>
</dbReference>
<dbReference type="InterPro" id="IPR003329">
    <property type="entry name" value="Cytidylyl_trans"/>
</dbReference>
<evidence type="ECO:0000256" key="2">
    <source>
        <dbReference type="ARBA" id="ARBA00022679"/>
    </source>
</evidence>
<dbReference type="GO" id="GO:0008690">
    <property type="term" value="F:3-deoxy-manno-octulosonate cytidylyltransferase activity"/>
    <property type="evidence" value="ECO:0007669"/>
    <property type="project" value="UniProtKB-UniRule"/>
</dbReference>
<dbReference type="PANTHER" id="PTHR42866:SF2">
    <property type="entry name" value="3-DEOXY-MANNO-OCTULOSONATE CYTIDYLYLTRANSFERASE, MITOCHONDRIAL"/>
    <property type="match status" value="1"/>
</dbReference>
<comment type="pathway">
    <text evidence="5">Nucleotide-sugar biosynthesis; CMP-3-deoxy-D-manno-octulosonate biosynthesis; CMP-3-deoxy-D-manno-octulosonate from 3-deoxy-D-manno-octulosonate and CTP: step 1/1.</text>
</comment>
<gene>
    <name evidence="5 6" type="primary">kdsB</name>
    <name evidence="6" type="ORF">G3I74_02780</name>
</gene>
<dbReference type="EMBL" id="JAAGSC010000031">
    <property type="protein sequence ID" value="NDY94653.1"/>
    <property type="molecule type" value="Genomic_DNA"/>
</dbReference>
<dbReference type="CDD" id="cd02517">
    <property type="entry name" value="CMP-KDO-Synthetase"/>
    <property type="match status" value="1"/>
</dbReference>
<evidence type="ECO:0000313" key="7">
    <source>
        <dbReference type="Proteomes" id="UP000484885"/>
    </source>
</evidence>
<dbReference type="Gene3D" id="3.90.550.10">
    <property type="entry name" value="Spore Coat Polysaccharide Biosynthesis Protein SpsA, Chain A"/>
    <property type="match status" value="1"/>
</dbReference>
<keyword evidence="2 5" id="KW-0808">Transferase</keyword>
<comment type="caution">
    <text evidence="6">The sequence shown here is derived from an EMBL/GenBank/DDBJ whole genome shotgun (WGS) entry which is preliminary data.</text>
</comment>
<dbReference type="GO" id="GO:0016020">
    <property type="term" value="C:membrane"/>
    <property type="evidence" value="ECO:0007669"/>
    <property type="project" value="UniProtKB-SubCell"/>
</dbReference>
<dbReference type="Proteomes" id="UP000484885">
    <property type="component" value="Unassembled WGS sequence"/>
</dbReference>
<keyword evidence="7" id="KW-1185">Reference proteome</keyword>
<comment type="subcellular location">
    <subcellularLocation>
        <location evidence="5">Cytoplasm</location>
    </subcellularLocation>
    <subcellularLocation>
        <location evidence="1">Membrane</location>
    </subcellularLocation>
</comment>
<keyword evidence="4 5" id="KW-0448">Lipopolysaccharide biosynthesis</keyword>
<dbReference type="GO" id="GO:0033468">
    <property type="term" value="P:CMP-keto-3-deoxy-D-manno-octulosonic acid biosynthetic process"/>
    <property type="evidence" value="ECO:0007669"/>
    <property type="project" value="UniProtKB-UniRule"/>
</dbReference>
<protein>
    <recommendedName>
        <fullName evidence="5">3-deoxy-manno-octulosonate cytidylyltransferase</fullName>
        <ecNumber evidence="5">2.7.7.38</ecNumber>
    </recommendedName>
    <alternativeName>
        <fullName evidence="5">CMP-2-keto-3-deoxyoctulosonic acid synthase</fullName>
        <shortName evidence="5">CKS</shortName>
        <shortName evidence="5">CMP-KDO synthase</shortName>
    </alternativeName>
</protein>
<evidence type="ECO:0000256" key="1">
    <source>
        <dbReference type="ARBA" id="ARBA00004370"/>
    </source>
</evidence>
<dbReference type="GO" id="GO:0009103">
    <property type="term" value="P:lipopolysaccharide biosynthetic process"/>
    <property type="evidence" value="ECO:0007669"/>
    <property type="project" value="UniProtKB-UniRule"/>
</dbReference>
<dbReference type="NCBIfam" id="TIGR00466">
    <property type="entry name" value="kdsB"/>
    <property type="match status" value="1"/>
</dbReference>
<comment type="catalytic activity">
    <reaction evidence="5">
        <text>3-deoxy-alpha-D-manno-oct-2-ulosonate + CTP = CMP-3-deoxy-beta-D-manno-octulosonate + diphosphate</text>
        <dbReference type="Rhea" id="RHEA:23448"/>
        <dbReference type="ChEBI" id="CHEBI:33019"/>
        <dbReference type="ChEBI" id="CHEBI:37563"/>
        <dbReference type="ChEBI" id="CHEBI:85986"/>
        <dbReference type="ChEBI" id="CHEBI:85987"/>
        <dbReference type="EC" id="2.7.7.38"/>
    </reaction>
</comment>
<sequence>MNNGFHVLIPARLASTRLPNKPLVDLGGRSLVVRVLERALAAGAAGVHVATDSEQVARCVREAGGEVVMTGADHVSGTDRLVEAVGRLGLAADQVVVNLQGDEPLMPVSAIRRVVELLAEDPGAHMATLWRPLEDQSQWRDPNVVKLVTDAGGRALYFSRAPVPWPRGRAFRAGDGCRHVGLYAYRVSALQAWPELPASHLEAVESLEQLRALAAGWRIACAPSPEPVPPGIDTPEDLARVRASHFNVEQKL</sequence>
<dbReference type="Pfam" id="PF02348">
    <property type="entry name" value="CTP_transf_3"/>
    <property type="match status" value="1"/>
</dbReference>
<dbReference type="EC" id="2.7.7.38" evidence="5"/>
<accession>A0A845US36</accession>